<reference evidence="1 2" key="1">
    <citation type="submission" date="2018-05" db="EMBL/GenBank/DDBJ databases">
        <title>Genomic Encyclopedia of Type Strains, Phase IV (KMG-IV): sequencing the most valuable type-strain genomes for metagenomic binning, comparative biology and taxonomic classification.</title>
        <authorList>
            <person name="Goeker M."/>
        </authorList>
    </citation>
    <scope>NUCLEOTIDE SEQUENCE [LARGE SCALE GENOMIC DNA]</scope>
    <source>
        <strain evidence="1 2">DSM 28816</strain>
    </source>
</reference>
<proteinExistence type="predicted"/>
<dbReference type="Gene3D" id="3.40.47.10">
    <property type="match status" value="1"/>
</dbReference>
<dbReference type="SUPFAM" id="SSF53901">
    <property type="entry name" value="Thiolase-like"/>
    <property type="match status" value="1"/>
</dbReference>
<protein>
    <submittedName>
        <fullName evidence="1">3-oxoacyl-(Acyl-carrier-protein) synthase</fullName>
    </submittedName>
</protein>
<dbReference type="GO" id="GO:0016746">
    <property type="term" value="F:acyltransferase activity"/>
    <property type="evidence" value="ECO:0007669"/>
    <property type="project" value="InterPro"/>
</dbReference>
<name>A0A318ER91_9FIRM</name>
<organism evidence="1 2">
    <name type="scientific">Lachnotalea glycerini</name>
    <dbReference type="NCBI Taxonomy" id="1763509"/>
    <lineage>
        <taxon>Bacteria</taxon>
        <taxon>Bacillati</taxon>
        <taxon>Bacillota</taxon>
        <taxon>Clostridia</taxon>
        <taxon>Lachnospirales</taxon>
        <taxon>Lachnospiraceae</taxon>
        <taxon>Lachnotalea</taxon>
    </lineage>
</organism>
<dbReference type="Proteomes" id="UP000247523">
    <property type="component" value="Unassembled WGS sequence"/>
</dbReference>
<dbReference type="AlphaFoldDB" id="A0A318ER91"/>
<comment type="caution">
    <text evidence="1">The sequence shown here is derived from an EMBL/GenBank/DDBJ whole genome shotgun (WGS) entry which is preliminary data.</text>
</comment>
<evidence type="ECO:0000313" key="1">
    <source>
        <dbReference type="EMBL" id="PXV93248.1"/>
    </source>
</evidence>
<dbReference type="RefSeq" id="WP_110290419.1">
    <property type="nucleotide sequence ID" value="NZ_QICS01000002.1"/>
</dbReference>
<accession>A0A318ER91</accession>
<dbReference type="InterPro" id="IPR016039">
    <property type="entry name" value="Thiolase-like"/>
</dbReference>
<evidence type="ECO:0000313" key="2">
    <source>
        <dbReference type="Proteomes" id="UP000247523"/>
    </source>
</evidence>
<gene>
    <name evidence="1" type="ORF">C8E03_10214</name>
</gene>
<dbReference type="EMBL" id="QICS01000002">
    <property type="protein sequence ID" value="PXV93248.1"/>
    <property type="molecule type" value="Genomic_DNA"/>
</dbReference>
<sequence>MKNTYLLGIGCVSSYGNSVEKIWEKLNSKKDEWIKYGIPYEFQCELKGSLKRRADRDSLIGVYVTQESFKDAGVTLDETMEYQVGTIFSSGHGPAETNLKFADQVSDYIPECCSPFTFSNTVTNALLGYICIPSKYKGVSTMLYGCNSIPFSIDLLEEGKADLIFAGAVEAYCDELIESYQKYSNLGNKMIAEGAVTFLLSNNPAYKQQSYCFIKGCMEINLGISVYDYKGDKEDDVKKRVLHNIVKVSEYAAEDIDLVFTAGGNQDFETLENEAVKEAISKAEIVENIKELFGETMGCSIHVNIMVAALCIKNNLIPEQLLPVKERKINNIIVNGYDNLGNYVSFLISRS</sequence>